<comment type="caution">
    <text evidence="1">The sequence shown here is derived from an EMBL/GenBank/DDBJ whole genome shotgun (WGS) entry which is preliminary data.</text>
</comment>
<evidence type="ECO:0000313" key="2">
    <source>
        <dbReference type="Proteomes" id="UP001164539"/>
    </source>
</evidence>
<keyword evidence="2" id="KW-1185">Reference proteome</keyword>
<proteinExistence type="predicted"/>
<gene>
    <name evidence="1" type="ORF">OWV82_003462</name>
</gene>
<dbReference type="Proteomes" id="UP001164539">
    <property type="component" value="Chromosome 2"/>
</dbReference>
<protein>
    <submittedName>
        <fullName evidence="1">Pre-mRNA-processing factor 17</fullName>
    </submittedName>
</protein>
<sequence length="336" mass="38310">MDLLQNYADQKEHELDETEDQNNQNPNSLAPSSPKSPPPHLLPSKSSARKVYDTVLALTVSEAWQTQSRPIDPTQHVVNYNPTYEQLWIPVHDPAHPYAKDGIAQGMRNHKLGFVEDASVDSFVFYEQYNTFHKYGYSADNNYIGDLDALQKHDDVNNPATDTWLTKNQKSPWAGKEGVQTELTEEQKKYAEEYAKKKEEKGNAGEEKGKHVADKSTFHAKKKGIIRAGLGLHLPKMLKQLTIIDIYQRGMDAKVKIWDVFNSGKCMRTYMGHSKAVRDISFCNDGTKFLTSSYNKNIKYWDTETGQVIRTYSTGKVPYVVKLNPDEAKHFVGRYE</sequence>
<evidence type="ECO:0000313" key="1">
    <source>
        <dbReference type="EMBL" id="KAJ4724470.1"/>
    </source>
</evidence>
<organism evidence="1 2">
    <name type="scientific">Melia azedarach</name>
    <name type="common">Chinaberry tree</name>
    <dbReference type="NCBI Taxonomy" id="155640"/>
    <lineage>
        <taxon>Eukaryota</taxon>
        <taxon>Viridiplantae</taxon>
        <taxon>Streptophyta</taxon>
        <taxon>Embryophyta</taxon>
        <taxon>Tracheophyta</taxon>
        <taxon>Spermatophyta</taxon>
        <taxon>Magnoliopsida</taxon>
        <taxon>eudicotyledons</taxon>
        <taxon>Gunneridae</taxon>
        <taxon>Pentapetalae</taxon>
        <taxon>rosids</taxon>
        <taxon>malvids</taxon>
        <taxon>Sapindales</taxon>
        <taxon>Meliaceae</taxon>
        <taxon>Melia</taxon>
    </lineage>
</organism>
<dbReference type="EMBL" id="CM051395">
    <property type="protein sequence ID" value="KAJ4724470.1"/>
    <property type="molecule type" value="Genomic_DNA"/>
</dbReference>
<accession>A0ACC1YPE7</accession>
<reference evidence="1 2" key="1">
    <citation type="journal article" date="2023" name="Science">
        <title>Complex scaffold remodeling in plant triterpene biosynthesis.</title>
        <authorList>
            <person name="De La Pena R."/>
            <person name="Hodgson H."/>
            <person name="Liu J.C."/>
            <person name="Stephenson M.J."/>
            <person name="Martin A.C."/>
            <person name="Owen C."/>
            <person name="Harkess A."/>
            <person name="Leebens-Mack J."/>
            <person name="Jimenez L.E."/>
            <person name="Osbourn A."/>
            <person name="Sattely E.S."/>
        </authorList>
    </citation>
    <scope>NUCLEOTIDE SEQUENCE [LARGE SCALE GENOMIC DNA]</scope>
    <source>
        <strain evidence="2">cv. JPN11</strain>
        <tissue evidence="1">Leaf</tissue>
    </source>
</reference>
<name>A0ACC1YPE7_MELAZ</name>